<accession>A0A398DW10</accession>
<dbReference type="EMBL" id="QXIY01000052">
    <property type="protein sequence ID" value="RIE15484.1"/>
    <property type="molecule type" value="Genomic_DNA"/>
</dbReference>
<dbReference type="PIRSF" id="PIRSF001439">
    <property type="entry name" value="CryM"/>
    <property type="match status" value="1"/>
</dbReference>
<dbReference type="InterPro" id="IPR023401">
    <property type="entry name" value="ODC_N"/>
</dbReference>
<dbReference type="SUPFAM" id="SSF51735">
    <property type="entry name" value="NAD(P)-binding Rossmann-fold domains"/>
    <property type="match status" value="1"/>
</dbReference>
<keyword evidence="2" id="KW-1185">Reference proteome</keyword>
<protein>
    <submittedName>
        <fullName evidence="1">Ornithine cyclodeaminase family protein</fullName>
    </submittedName>
</protein>
<dbReference type="OrthoDB" id="9792005at2"/>
<dbReference type="GO" id="GO:0005737">
    <property type="term" value="C:cytoplasm"/>
    <property type="evidence" value="ECO:0007669"/>
    <property type="project" value="TreeGrafter"/>
</dbReference>
<name>A0A398DW10_9BACT</name>
<reference evidence="1 2" key="1">
    <citation type="submission" date="2018-09" db="EMBL/GenBank/DDBJ databases">
        <title>Discovery and Ecogenomic Context for Candidatus Cryosericales, a Global Caldiserica Order Active in Thawing Permafrost.</title>
        <authorList>
            <person name="Martinez M.A."/>
            <person name="Woodcroft B.J."/>
            <person name="Ignacio Espinoza J.C."/>
            <person name="Zayed A."/>
            <person name="Singleton C.M."/>
            <person name="Boyd J."/>
            <person name="Li Y.-F."/>
            <person name="Purvine S."/>
            <person name="Maughan H."/>
            <person name="Hodgkins S.B."/>
            <person name="Anderson D."/>
            <person name="Sederholm M."/>
            <person name="Temperton B."/>
            <person name="Saleska S.R."/>
            <person name="Tyson G.W."/>
            <person name="Rich V.I."/>
        </authorList>
    </citation>
    <scope>NUCLEOTIDE SEQUENCE [LARGE SCALE GENOMIC DNA]</scope>
    <source>
        <strain evidence="1 2">SMC1</strain>
    </source>
</reference>
<dbReference type="RefSeq" id="WP_119086632.1">
    <property type="nucleotide sequence ID" value="NZ_QXIY01000052.1"/>
</dbReference>
<dbReference type="Gene3D" id="3.40.50.720">
    <property type="entry name" value="NAD(P)-binding Rossmann-like Domain"/>
    <property type="match status" value="1"/>
</dbReference>
<comment type="caution">
    <text evidence="1">The sequence shown here is derived from an EMBL/GenBank/DDBJ whole genome shotgun (WGS) entry which is preliminary data.</text>
</comment>
<dbReference type="AlphaFoldDB" id="A0A398DW10"/>
<dbReference type="InterPro" id="IPR036291">
    <property type="entry name" value="NAD(P)-bd_dom_sf"/>
</dbReference>
<dbReference type="InterPro" id="IPR003462">
    <property type="entry name" value="ODC_Mu_crystall"/>
</dbReference>
<sequence length="330" mass="36103">MDTLLAGVDQIKKVIVMKEAVEVAEAVFRGHGEGTVVMPPKINLKMGENGEWPHYWGSSNSMPAYVDSLEAMGVKFASGYKKNPEKGLPFILATIILCAKDTGYPIAVMDGTYITAVRTGAASAVAAKYLAKKNPQTLGIIGAGTQARMNIRALHEVFDFEEVKITDVNNAYALEFAVEMNKELGIYVKAVDSSRQAVEGSDIIVTVTVADEPLVMKEWLDPGALVLSLGSYQELDENIPLKADKLVVDNWEQSTHRGELVKLINAGKLDRSMLYSELGEIVAGKKAGRENDREIICACLIGIGSLDIGTAKYVYDKLKDKDDITRFKFY</sequence>
<proteinExistence type="predicted"/>
<evidence type="ECO:0000313" key="2">
    <source>
        <dbReference type="Proteomes" id="UP000266113"/>
    </source>
</evidence>
<dbReference type="Gene3D" id="3.30.1780.10">
    <property type="entry name" value="ornithine cyclodeaminase, domain 1"/>
    <property type="match status" value="1"/>
</dbReference>
<evidence type="ECO:0000313" key="1">
    <source>
        <dbReference type="EMBL" id="RIE15484.1"/>
    </source>
</evidence>
<gene>
    <name evidence="1" type="ORF">SMC1_10065</name>
</gene>
<dbReference type="PANTHER" id="PTHR13812">
    <property type="entry name" value="KETIMINE REDUCTASE MU-CRYSTALLIN"/>
    <property type="match status" value="1"/>
</dbReference>
<organism evidence="1 2">
    <name type="scientific">Candidatus Cryosericum septentrionale</name>
    <dbReference type="NCBI Taxonomy" id="2290913"/>
    <lineage>
        <taxon>Bacteria</taxon>
        <taxon>Pseudomonadati</taxon>
        <taxon>Caldisericota/Cryosericota group</taxon>
        <taxon>Candidatus Cryosericota</taxon>
        <taxon>Candidatus Cryosericia</taxon>
        <taxon>Candidatus Cryosericales</taxon>
        <taxon>Candidatus Cryosericaceae</taxon>
        <taxon>Candidatus Cryosericum</taxon>
    </lineage>
</organism>
<dbReference type="PANTHER" id="PTHR13812:SF19">
    <property type="entry name" value="KETIMINE REDUCTASE MU-CRYSTALLIN"/>
    <property type="match status" value="1"/>
</dbReference>
<dbReference type="Proteomes" id="UP000266113">
    <property type="component" value="Unassembled WGS sequence"/>
</dbReference>
<dbReference type="Pfam" id="PF02423">
    <property type="entry name" value="OCD_Mu_crystall"/>
    <property type="match status" value="1"/>
</dbReference>